<dbReference type="OMA" id="ITTRMRM"/>
<dbReference type="EMBL" id="JABXXO010000007">
    <property type="protein sequence ID" value="KAF7773195.1"/>
    <property type="molecule type" value="Genomic_DNA"/>
</dbReference>
<proteinExistence type="predicted"/>
<evidence type="ECO:0000313" key="3">
    <source>
        <dbReference type="Proteomes" id="UP000629468"/>
    </source>
</evidence>
<sequence length="284" mass="31760">MSIVQTSLAQDEIFALHSQRKRASASISSLSTNPRPRKAPRTSRNMGLRRTESYITLPTMAGASAVVISAKGSCAPCHPTVPYQQSLQYYKEQRQRRKTATRTMFSFEPITICTRLEKAYSKPEPQSRRLLPIQSSSHSLNSMPSRSRPLQRTASLLDVTNDHASNCSPFYVPSSLRASSPLSPKRHLLPGRPVFPRSKREPNLHRQAIRTCMRYSSDGQKILQMGPRLAVSILAATKDLERMVAEQDNGEDEMMVDSENTGLESPNSWLGMRNNELKSVVCDA</sequence>
<gene>
    <name evidence="2" type="ORF">Agabi119p4_5362</name>
</gene>
<name>A0A8H7F1M7_AGABI</name>
<feature type="region of interest" description="Disordered" evidence="1">
    <location>
        <begin position="119"/>
        <end position="150"/>
    </location>
</feature>
<feature type="region of interest" description="Disordered" evidence="1">
    <location>
        <begin position="24"/>
        <end position="45"/>
    </location>
</feature>
<feature type="compositionally biased region" description="Polar residues" evidence="1">
    <location>
        <begin position="25"/>
        <end position="34"/>
    </location>
</feature>
<dbReference type="Proteomes" id="UP000629468">
    <property type="component" value="Unassembled WGS sequence"/>
</dbReference>
<comment type="caution">
    <text evidence="2">The sequence shown here is derived from an EMBL/GenBank/DDBJ whole genome shotgun (WGS) entry which is preliminary data.</text>
</comment>
<evidence type="ECO:0000256" key="1">
    <source>
        <dbReference type="SAM" id="MobiDB-lite"/>
    </source>
</evidence>
<evidence type="ECO:0000313" key="2">
    <source>
        <dbReference type="EMBL" id="KAF7773195.1"/>
    </source>
</evidence>
<feature type="compositionally biased region" description="Polar residues" evidence="1">
    <location>
        <begin position="133"/>
        <end position="150"/>
    </location>
</feature>
<reference evidence="2 3" key="1">
    <citation type="journal article" name="Sci. Rep.">
        <title>Telomere-to-telomere assembled and centromere annotated genomes of the two main subspecies of the button mushroom Agaricus bisporus reveal especially polymorphic chromosome ends.</title>
        <authorList>
            <person name="Sonnenberg A.S.M."/>
            <person name="Sedaghat-Telgerd N."/>
            <person name="Lavrijssen B."/>
            <person name="Ohm R.A."/>
            <person name="Hendrickx P.M."/>
            <person name="Scholtmeijer K."/>
            <person name="Baars J.J.P."/>
            <person name="van Peer A."/>
        </authorList>
    </citation>
    <scope>NUCLEOTIDE SEQUENCE [LARGE SCALE GENOMIC DNA]</scope>
    <source>
        <strain evidence="2 3">H119_p4</strain>
    </source>
</reference>
<accession>A0A8H7F1M7</accession>
<organism evidence="2 3">
    <name type="scientific">Agaricus bisporus var. burnettii</name>
    <dbReference type="NCBI Taxonomy" id="192524"/>
    <lineage>
        <taxon>Eukaryota</taxon>
        <taxon>Fungi</taxon>
        <taxon>Dikarya</taxon>
        <taxon>Basidiomycota</taxon>
        <taxon>Agaricomycotina</taxon>
        <taxon>Agaricomycetes</taxon>
        <taxon>Agaricomycetidae</taxon>
        <taxon>Agaricales</taxon>
        <taxon>Agaricineae</taxon>
        <taxon>Agaricaceae</taxon>
        <taxon>Agaricus</taxon>
    </lineage>
</organism>
<protein>
    <submittedName>
        <fullName evidence="2">Uncharacterized protein</fullName>
    </submittedName>
</protein>
<dbReference type="AlphaFoldDB" id="A0A8H7F1M7"/>